<comment type="caution">
    <text evidence="2">The sequence shown here is derived from an EMBL/GenBank/DDBJ whole genome shotgun (WGS) entry which is preliminary data.</text>
</comment>
<dbReference type="AlphaFoldDB" id="A0AAI9UGG6"/>
<evidence type="ECO:0000313" key="2">
    <source>
        <dbReference type="EMBL" id="KAK1457979.1"/>
    </source>
</evidence>
<dbReference type="Proteomes" id="UP001239213">
    <property type="component" value="Unassembled WGS sequence"/>
</dbReference>
<keyword evidence="3" id="KW-1185">Reference proteome</keyword>
<organism evidence="2 3">
    <name type="scientific">Colletotrichum cuscutae</name>
    <dbReference type="NCBI Taxonomy" id="1209917"/>
    <lineage>
        <taxon>Eukaryota</taxon>
        <taxon>Fungi</taxon>
        <taxon>Dikarya</taxon>
        <taxon>Ascomycota</taxon>
        <taxon>Pezizomycotina</taxon>
        <taxon>Sordariomycetes</taxon>
        <taxon>Hypocreomycetidae</taxon>
        <taxon>Glomerellales</taxon>
        <taxon>Glomerellaceae</taxon>
        <taxon>Colletotrichum</taxon>
        <taxon>Colletotrichum acutatum species complex</taxon>
    </lineage>
</organism>
<sequence>MTKAANAINDSTDQTGPEVVPKTKQHALDAAYSYLASNLNSKKCRRAHQDWMQRRLQRRCEELSFQESSGLLSLHFLRVKVRTDVANGACHSKGNWKVRTASTHLPYFGHNNWNSQRVPFR</sequence>
<name>A0AAI9UGG6_9PEZI</name>
<proteinExistence type="predicted"/>
<protein>
    <submittedName>
        <fullName evidence="2">Uncharacterized protein</fullName>
    </submittedName>
</protein>
<dbReference type="EMBL" id="MPDP01000280">
    <property type="protein sequence ID" value="KAK1457979.1"/>
    <property type="molecule type" value="Genomic_DNA"/>
</dbReference>
<gene>
    <name evidence="2" type="ORF">CCUS01_09628</name>
</gene>
<reference evidence="2" key="1">
    <citation type="submission" date="2016-11" db="EMBL/GenBank/DDBJ databases">
        <title>The genome sequence of Colletotrichum cuscutae.</title>
        <authorList>
            <person name="Baroncelli R."/>
        </authorList>
    </citation>
    <scope>NUCLEOTIDE SEQUENCE</scope>
    <source>
        <strain evidence="2">IMI 304802</strain>
    </source>
</reference>
<evidence type="ECO:0000313" key="3">
    <source>
        <dbReference type="Proteomes" id="UP001239213"/>
    </source>
</evidence>
<accession>A0AAI9UGG6</accession>
<evidence type="ECO:0000256" key="1">
    <source>
        <dbReference type="SAM" id="MobiDB-lite"/>
    </source>
</evidence>
<feature type="region of interest" description="Disordered" evidence="1">
    <location>
        <begin position="1"/>
        <end position="20"/>
    </location>
</feature>